<feature type="region of interest" description="Disordered" evidence="1">
    <location>
        <begin position="301"/>
        <end position="335"/>
    </location>
</feature>
<dbReference type="InterPro" id="IPR030127">
    <property type="entry name" value="MTSS1/MTSS2"/>
</dbReference>
<dbReference type="AlphaFoldDB" id="A0A5K3FHI2"/>
<dbReference type="InterPro" id="IPR013606">
    <property type="entry name" value="I-BAR_dom"/>
</dbReference>
<feature type="compositionally biased region" description="Polar residues" evidence="1">
    <location>
        <begin position="432"/>
        <end position="450"/>
    </location>
</feature>
<feature type="region of interest" description="Disordered" evidence="1">
    <location>
        <begin position="101"/>
        <end position="156"/>
    </location>
</feature>
<dbReference type="Gene3D" id="1.20.1270.60">
    <property type="entry name" value="Arfaptin homology (AH) domain/BAR domain"/>
    <property type="match status" value="1"/>
</dbReference>
<dbReference type="GO" id="GO:0007009">
    <property type="term" value="P:plasma membrane organization"/>
    <property type="evidence" value="ECO:0007669"/>
    <property type="project" value="InterPro"/>
</dbReference>
<name>A0A5K3FHI2_MESCO</name>
<evidence type="ECO:0000256" key="1">
    <source>
        <dbReference type="SAM" id="MobiDB-lite"/>
    </source>
</evidence>
<dbReference type="Pfam" id="PF08397">
    <property type="entry name" value="IMD"/>
    <property type="match status" value="2"/>
</dbReference>
<dbReference type="GO" id="GO:0015629">
    <property type="term" value="C:actin cytoskeleton"/>
    <property type="evidence" value="ECO:0007669"/>
    <property type="project" value="TreeGrafter"/>
</dbReference>
<dbReference type="InterPro" id="IPR027267">
    <property type="entry name" value="AH/BAR_dom_sf"/>
</dbReference>
<proteinExistence type="predicted"/>
<dbReference type="GO" id="GO:0030031">
    <property type="term" value="P:cell projection assembly"/>
    <property type="evidence" value="ECO:0007669"/>
    <property type="project" value="TreeGrafter"/>
</dbReference>
<evidence type="ECO:0000259" key="2">
    <source>
        <dbReference type="PROSITE" id="PS51338"/>
    </source>
</evidence>
<dbReference type="WBParaSite" id="MCU_007428-RA">
    <property type="protein sequence ID" value="MCU_007428-RA"/>
    <property type="gene ID" value="MCU_007428"/>
</dbReference>
<dbReference type="GO" id="GO:0003779">
    <property type="term" value="F:actin binding"/>
    <property type="evidence" value="ECO:0007669"/>
    <property type="project" value="InterPro"/>
</dbReference>
<feature type="compositionally biased region" description="Acidic residues" evidence="1">
    <location>
        <begin position="478"/>
        <end position="488"/>
    </location>
</feature>
<feature type="domain" description="IMD" evidence="2">
    <location>
        <begin position="1"/>
        <end position="95"/>
    </location>
</feature>
<feature type="region of interest" description="Disordered" evidence="1">
    <location>
        <begin position="734"/>
        <end position="758"/>
    </location>
</feature>
<feature type="region of interest" description="Disordered" evidence="1">
    <location>
        <begin position="696"/>
        <end position="720"/>
    </location>
</feature>
<dbReference type="PANTHER" id="PTHR15708:SF4">
    <property type="entry name" value="FI21477P1-RELATED"/>
    <property type="match status" value="1"/>
</dbReference>
<feature type="compositionally biased region" description="Low complexity" evidence="1">
    <location>
        <begin position="599"/>
        <end position="618"/>
    </location>
</feature>
<sequence>RTTVQASNAFLDSIQRLADLASKTTGGSKEIGAHFTRLCMRQKRLGTKVKTMGNQLITCMVNPLSTHMDEWKKTLSQIEKDHNREAKRARGDLKRALSEANRLKRKLSKQGSSNSSSLHSRQNSGGSTIGRGVGLGEPPTSNRSIPPSVPSGIGTSSLKVRTDSAIKNLEEKVRLMEDLERASIKRLMLEERGRYCFFFNCLRPVLETETSLLGEITTLRELFTALSTATQNPSQLLDDAESVLAHTGGRVDGHSISPNGPLRSSAVNEVEAFASAVDAIMSSKQRQKREEATLSLASESFCSTSSGCSDGKNNVSGPSGSSSSPHSSQMSVHSAGSSVFALNGLNGIPAPQHQMAQILRQPRTQTDVVPRSASVGRPAVVGANQRIVSSYGADDVVLRRPANLGATAVSPRQRPLTATAPVAEPASLQLSASSTLGDPSPNQRTSTCTLQLDDATPRANTRLQTDDEAGDETASGTAEDEVSDDGLLSEDRRPSTYSTGEAWRPPNAISSEHRSLSRGGDLNKMLYPDQSLPPPVYTNLNKLTHAAQRKFSMSTATSPNADGVAWQADLESDNISIASAPHTQPDRAHTNGIYSVPESPNRPSYSTSSSISRPRGSSVGMEDPFSVEMDELDRMVTELHSLNTQSLRPSLAHSPGGLETRPITEAGDSMFCIPTFYSNQSFGDLNGTVDEVFVLPPRPSASMRPRLRAGSDTPMQRTPTNTLSTISLSRLACGRSSLPPPVPYRTSSLRRPAKRKDV</sequence>
<evidence type="ECO:0000313" key="3">
    <source>
        <dbReference type="WBParaSite" id="MCU_007428-RA"/>
    </source>
</evidence>
<dbReference type="GO" id="GO:0009898">
    <property type="term" value="C:cytoplasmic side of plasma membrane"/>
    <property type="evidence" value="ECO:0007669"/>
    <property type="project" value="TreeGrafter"/>
</dbReference>
<protein>
    <submittedName>
        <fullName evidence="3">IMD domain-containing protein</fullName>
    </submittedName>
</protein>
<feature type="region of interest" description="Disordered" evidence="1">
    <location>
        <begin position="432"/>
        <end position="528"/>
    </location>
</feature>
<feature type="region of interest" description="Disordered" evidence="1">
    <location>
        <begin position="579"/>
        <end position="622"/>
    </location>
</feature>
<feature type="compositionally biased region" description="Low complexity" evidence="1">
    <location>
        <begin position="109"/>
        <end position="126"/>
    </location>
</feature>
<accession>A0A5K3FHI2</accession>
<dbReference type="SUPFAM" id="SSF103657">
    <property type="entry name" value="BAR/IMD domain-like"/>
    <property type="match status" value="1"/>
</dbReference>
<dbReference type="GO" id="GO:0005543">
    <property type="term" value="F:phospholipid binding"/>
    <property type="evidence" value="ECO:0007669"/>
    <property type="project" value="TreeGrafter"/>
</dbReference>
<reference evidence="3" key="1">
    <citation type="submission" date="2019-11" db="UniProtKB">
        <authorList>
            <consortium name="WormBaseParasite"/>
        </authorList>
    </citation>
    <scope>IDENTIFICATION</scope>
</reference>
<feature type="compositionally biased region" description="Low complexity" evidence="1">
    <location>
        <begin position="301"/>
        <end position="334"/>
    </location>
</feature>
<dbReference type="PROSITE" id="PS51338">
    <property type="entry name" value="IMD"/>
    <property type="match status" value="1"/>
</dbReference>
<dbReference type="PANTHER" id="PTHR15708">
    <property type="entry name" value="ACTIN BUNDLING/MISSING IN METASTASIS-RELATED"/>
    <property type="match status" value="1"/>
</dbReference>
<organism evidence="3">
    <name type="scientific">Mesocestoides corti</name>
    <name type="common">Flatworm</name>
    <dbReference type="NCBI Taxonomy" id="53468"/>
    <lineage>
        <taxon>Eukaryota</taxon>
        <taxon>Metazoa</taxon>
        <taxon>Spiralia</taxon>
        <taxon>Lophotrochozoa</taxon>
        <taxon>Platyhelminthes</taxon>
        <taxon>Cestoda</taxon>
        <taxon>Eucestoda</taxon>
        <taxon>Cyclophyllidea</taxon>
        <taxon>Mesocestoididae</taxon>
        <taxon>Mesocestoides</taxon>
    </lineage>
</organism>